<feature type="region of interest" description="Disordered" evidence="7">
    <location>
        <begin position="130"/>
        <end position="178"/>
    </location>
</feature>
<keyword evidence="3 6" id="KW-0808">Transferase</keyword>
<dbReference type="RefSeq" id="WP_161919158.1">
    <property type="nucleotide sequence ID" value="NZ_JAACYS010000002.1"/>
</dbReference>
<proteinExistence type="inferred from homology"/>
<dbReference type="InterPro" id="IPR029757">
    <property type="entry name" value="RpoE"/>
</dbReference>
<keyword evidence="2 6" id="KW-0240">DNA-directed RNA polymerase</keyword>
<evidence type="ECO:0000259" key="8">
    <source>
        <dbReference type="PROSITE" id="PS51913"/>
    </source>
</evidence>
<comment type="subunit">
    <text evidence="6">RNAP is composed of a core of 2 alpha, a beta and a beta' subunits. The core is associated with a delta subunit and one of several sigma factors.</text>
</comment>
<keyword evidence="4 6" id="KW-0548">Nucleotidyltransferase</keyword>
<comment type="caution">
    <text evidence="9">The sequence shown here is derived from an EMBL/GenBank/DDBJ whole genome shotgun (WGS) entry which is preliminary data.</text>
</comment>
<dbReference type="NCBIfam" id="TIGR04567">
    <property type="entry name" value="RNAP_delt_lowGC"/>
    <property type="match status" value="1"/>
</dbReference>
<protein>
    <recommendedName>
        <fullName evidence="6">Probable DNA-directed RNA polymerase subunit delta</fullName>
    </recommendedName>
    <alternativeName>
        <fullName evidence="6">RNAP delta factor</fullName>
    </alternativeName>
</protein>
<evidence type="ECO:0000256" key="3">
    <source>
        <dbReference type="ARBA" id="ARBA00022679"/>
    </source>
</evidence>
<evidence type="ECO:0000256" key="6">
    <source>
        <dbReference type="HAMAP-Rule" id="MF_00357"/>
    </source>
</evidence>
<evidence type="ECO:0000313" key="9">
    <source>
        <dbReference type="EMBL" id="NCU16320.1"/>
    </source>
</evidence>
<evidence type="ECO:0000256" key="1">
    <source>
        <dbReference type="ARBA" id="ARBA00009828"/>
    </source>
</evidence>
<name>A0ABX0A1Y5_9BACI</name>
<keyword evidence="5 6" id="KW-0804">Transcription</keyword>
<dbReference type="GO" id="GO:0003899">
    <property type="term" value="F:DNA-directed RNA polymerase activity"/>
    <property type="evidence" value="ECO:0007669"/>
    <property type="project" value="UniProtKB-EC"/>
</dbReference>
<dbReference type="Pfam" id="PF05066">
    <property type="entry name" value="HARE-HTH"/>
    <property type="match status" value="1"/>
</dbReference>
<dbReference type="Proteomes" id="UP000743899">
    <property type="component" value="Unassembled WGS sequence"/>
</dbReference>
<comment type="function">
    <text evidence="6">Participates in both the initiation and recycling phases of transcription. In the presence of the delta subunit, RNAP displays an increased specificity of transcription, a decreased affinity for nucleic acids, and an increased efficiency of RNA synthesis because of enhanced recycling.</text>
</comment>
<feature type="domain" description="HTH HARE-type" evidence="8">
    <location>
        <begin position="14"/>
        <end position="81"/>
    </location>
</feature>
<dbReference type="InterPro" id="IPR007759">
    <property type="entry name" value="Asxl_HARE-HTH"/>
</dbReference>
<organism evidence="9 10">
    <name type="scientific">Pallidibacillus pasinlerensis</name>
    <dbReference type="NCBI Taxonomy" id="2703818"/>
    <lineage>
        <taxon>Bacteria</taxon>
        <taxon>Bacillati</taxon>
        <taxon>Bacillota</taxon>
        <taxon>Bacilli</taxon>
        <taxon>Bacillales</taxon>
        <taxon>Bacillaceae</taxon>
        <taxon>Pallidibacillus</taxon>
    </lineage>
</organism>
<dbReference type="EMBL" id="JAACYS010000002">
    <property type="protein sequence ID" value="NCU16320.1"/>
    <property type="molecule type" value="Genomic_DNA"/>
</dbReference>
<dbReference type="HAMAP" id="MF_00357">
    <property type="entry name" value="RNApol_bact_RpoE"/>
    <property type="match status" value="1"/>
</dbReference>
<evidence type="ECO:0000256" key="4">
    <source>
        <dbReference type="ARBA" id="ARBA00022695"/>
    </source>
</evidence>
<reference evidence="9 10" key="1">
    <citation type="submission" date="2020-01" db="EMBL/GenBank/DDBJ databases">
        <title>A novel Bacillus sp. from Pasinler.</title>
        <authorList>
            <person name="Adiguzel A."/>
            <person name="Ay H."/>
            <person name="Baltaci M.O."/>
        </authorList>
    </citation>
    <scope>NUCLEOTIDE SEQUENCE [LARGE SCALE GENOMIC DNA]</scope>
    <source>
        <strain evidence="9 10">P1</strain>
    </source>
</reference>
<sequence length="178" mass="20871">MNFSELTKAELHEMSLIEITYQILSDRKQPMAFNEIVDEIVELLGSSKESVVENIAQFYTDLNIDGRFLNVGGNTWGIKGWYSVDQFEDDIVPTVKKKKKKAKILDDEYDEVLDEFEDEDLDLDEFEDELDDEDLLDDEDDLEDDLDDVDDEFEEEDDLLIDDEFEDEDLDEELDEED</sequence>
<evidence type="ECO:0000256" key="2">
    <source>
        <dbReference type="ARBA" id="ARBA00022478"/>
    </source>
</evidence>
<comment type="similarity">
    <text evidence="1 6">Belongs to the RpoE family.</text>
</comment>
<accession>A0ABX0A1Y5</accession>
<evidence type="ECO:0000256" key="7">
    <source>
        <dbReference type="SAM" id="MobiDB-lite"/>
    </source>
</evidence>
<dbReference type="InterPro" id="IPR038087">
    <property type="entry name" value="RNAP_delta_N_dom_sf"/>
</dbReference>
<keyword evidence="10" id="KW-1185">Reference proteome</keyword>
<dbReference type="Gene3D" id="1.10.10.1250">
    <property type="entry name" value="RNA polymerase, subunit delta, N-terminal domain"/>
    <property type="match status" value="1"/>
</dbReference>
<evidence type="ECO:0000313" key="10">
    <source>
        <dbReference type="Proteomes" id="UP000743899"/>
    </source>
</evidence>
<evidence type="ECO:0000256" key="5">
    <source>
        <dbReference type="ARBA" id="ARBA00023163"/>
    </source>
</evidence>
<dbReference type="GO" id="GO:0000428">
    <property type="term" value="C:DNA-directed RNA polymerase complex"/>
    <property type="evidence" value="ECO:0007669"/>
    <property type="project" value="UniProtKB-KW"/>
</dbReference>
<dbReference type="PROSITE" id="PS51913">
    <property type="entry name" value="HTH_HARE"/>
    <property type="match status" value="1"/>
</dbReference>
<gene>
    <name evidence="6 9" type="primary">rpoE</name>
    <name evidence="9" type="ORF">GW534_00825</name>
</gene>